<dbReference type="PANTHER" id="PTHR22602">
    <property type="entry name" value="TRANSFERASE CAF17, MITOCHONDRIAL-RELATED"/>
    <property type="match status" value="1"/>
</dbReference>
<dbReference type="Gene3D" id="2.40.30.160">
    <property type="match status" value="1"/>
</dbReference>
<dbReference type="NCBIfam" id="TIGR03317">
    <property type="entry name" value="ygfZ_signature"/>
    <property type="match status" value="1"/>
</dbReference>
<dbReference type="NCBIfam" id="NF007110">
    <property type="entry name" value="PRK09559.1"/>
    <property type="match status" value="1"/>
</dbReference>
<evidence type="ECO:0000313" key="4">
    <source>
        <dbReference type="Proteomes" id="UP001139333"/>
    </source>
</evidence>
<name>A0A9X2CMW1_9GAMM</name>
<dbReference type="SUPFAM" id="SSF103025">
    <property type="entry name" value="Folate-binding domain"/>
    <property type="match status" value="1"/>
</dbReference>
<reference evidence="3" key="1">
    <citation type="submission" date="2022-01" db="EMBL/GenBank/DDBJ databases">
        <title>Whole genome-based taxonomy of the Shewanellaceae.</title>
        <authorList>
            <person name="Martin-Rodriguez A.J."/>
        </authorList>
    </citation>
    <scope>NUCLEOTIDE SEQUENCE</scope>
    <source>
        <strain evidence="3">DSM 16422</strain>
    </source>
</reference>
<dbReference type="Proteomes" id="UP001139333">
    <property type="component" value="Unassembled WGS sequence"/>
</dbReference>
<comment type="caution">
    <text evidence="3">The sequence shown here is derived from an EMBL/GenBank/DDBJ whole genome shotgun (WGS) entry which is preliminary data.</text>
</comment>
<evidence type="ECO:0000259" key="1">
    <source>
        <dbReference type="Pfam" id="PF01571"/>
    </source>
</evidence>
<evidence type="ECO:0000313" key="3">
    <source>
        <dbReference type="EMBL" id="MCL1144080.1"/>
    </source>
</evidence>
<evidence type="ECO:0000259" key="2">
    <source>
        <dbReference type="Pfam" id="PF21130"/>
    </source>
</evidence>
<dbReference type="SUPFAM" id="SSF101790">
    <property type="entry name" value="Aminomethyltransferase beta-barrel domain"/>
    <property type="match status" value="1"/>
</dbReference>
<keyword evidence="4" id="KW-1185">Reference proteome</keyword>
<dbReference type="InterPro" id="IPR029043">
    <property type="entry name" value="GcvT/YgfZ_C"/>
</dbReference>
<dbReference type="Pfam" id="PF21130">
    <property type="entry name" value="YgfZ_barrel"/>
    <property type="match status" value="1"/>
</dbReference>
<dbReference type="InterPro" id="IPR048451">
    <property type="entry name" value="YgfZ_barrel"/>
</dbReference>
<dbReference type="PANTHER" id="PTHR22602:SF0">
    <property type="entry name" value="TRANSFERASE CAF17, MITOCHONDRIAL-RELATED"/>
    <property type="match status" value="1"/>
</dbReference>
<dbReference type="InterPro" id="IPR006222">
    <property type="entry name" value="GCVT_N"/>
</dbReference>
<feature type="domain" description="GCVT N-terminal" evidence="1">
    <location>
        <begin position="19"/>
        <end position="134"/>
    </location>
</feature>
<gene>
    <name evidence="3" type="primary">ygfZ</name>
    <name evidence="3" type="ORF">L2672_15490</name>
</gene>
<dbReference type="Gene3D" id="3.30.70.1400">
    <property type="entry name" value="Aminomethyltransferase beta-barrel domains"/>
    <property type="match status" value="1"/>
</dbReference>
<dbReference type="Pfam" id="PF01571">
    <property type="entry name" value="GCV_T"/>
    <property type="match status" value="1"/>
</dbReference>
<dbReference type="InterPro" id="IPR045179">
    <property type="entry name" value="YgfZ/GcvT"/>
</dbReference>
<dbReference type="RefSeq" id="WP_248996749.1">
    <property type="nucleotide sequence ID" value="NZ_JAKIKP010000015.1"/>
</dbReference>
<dbReference type="EMBL" id="JAKIKP010000015">
    <property type="protein sequence ID" value="MCL1144080.1"/>
    <property type="molecule type" value="Genomic_DNA"/>
</dbReference>
<dbReference type="GO" id="GO:0016226">
    <property type="term" value="P:iron-sulfur cluster assembly"/>
    <property type="evidence" value="ECO:0007669"/>
    <property type="project" value="TreeGrafter"/>
</dbReference>
<dbReference type="AlphaFoldDB" id="A0A9X2CMW1"/>
<dbReference type="Gene3D" id="3.30.70.1630">
    <property type="match status" value="1"/>
</dbReference>
<sequence length="317" mass="34531">MSITASAPQWDITANQPELMLANLSHLGLIEVTGEQGRSFIHGQVTTDISSLTAEQWRWGAHCDAKGKMIASFRTFSIAESLFLLMPTETISVDLPQLKKYAVFSKAELEDASANWQLIGVAGTSAKSFMEQQFGTLTGEVTPVEGGVILQDQDRYIAVLSPAAADNLSQQQNLVDATAWQALEIRAGYPNISATHANQYVPQMCNLQAIDGISFTKGCYMGQETIARMKYRGGNKRALYILQGTTTQTLAVNDKVEIALEDGYRKAGNIIEFVQQGNNVLLTAVLANDTESSATLRIADDEQSSLTVQPLPYSLED</sequence>
<organism evidence="3 4">
    <name type="scientific">Shewanella gaetbuli</name>
    <dbReference type="NCBI Taxonomy" id="220752"/>
    <lineage>
        <taxon>Bacteria</taxon>
        <taxon>Pseudomonadati</taxon>
        <taxon>Pseudomonadota</taxon>
        <taxon>Gammaproteobacteria</taxon>
        <taxon>Alteromonadales</taxon>
        <taxon>Shewanellaceae</taxon>
        <taxon>Shewanella</taxon>
    </lineage>
</organism>
<protein>
    <submittedName>
        <fullName evidence="3">tRNA-modifying protein YgfZ</fullName>
    </submittedName>
</protein>
<dbReference type="PIRSF" id="PIRSF006487">
    <property type="entry name" value="GcvT"/>
    <property type="match status" value="1"/>
</dbReference>
<feature type="domain" description="tRNA-modifying protein YgfZ-like beta-barrel" evidence="2">
    <location>
        <begin position="235"/>
        <end position="301"/>
    </location>
</feature>
<dbReference type="InterPro" id="IPR017703">
    <property type="entry name" value="YgfZ/GCV_T_CS"/>
</dbReference>
<proteinExistence type="predicted"/>
<accession>A0A9X2CMW1</accession>